<evidence type="ECO:0000313" key="2">
    <source>
        <dbReference type="EMBL" id="GAA4830950.1"/>
    </source>
</evidence>
<feature type="domain" description="ATPase BadF/BadG/BcrA/BcrD type" evidence="1">
    <location>
        <begin position="13"/>
        <end position="311"/>
    </location>
</feature>
<comment type="caution">
    <text evidence="2">The sequence shown here is derived from an EMBL/GenBank/DDBJ whole genome shotgun (WGS) entry which is preliminary data.</text>
</comment>
<dbReference type="PANTHER" id="PTHR43190">
    <property type="entry name" value="N-ACETYL-D-GLUCOSAMINE KINASE"/>
    <property type="match status" value="1"/>
</dbReference>
<accession>A0ABP9DBI2</accession>
<name>A0ABP9DBI2_9ACTN</name>
<dbReference type="InterPro" id="IPR043129">
    <property type="entry name" value="ATPase_NBD"/>
</dbReference>
<organism evidence="2 3">
    <name type="scientific">Kitasatospora terrestris</name>
    <dbReference type="NCBI Taxonomy" id="258051"/>
    <lineage>
        <taxon>Bacteria</taxon>
        <taxon>Bacillati</taxon>
        <taxon>Actinomycetota</taxon>
        <taxon>Actinomycetes</taxon>
        <taxon>Kitasatosporales</taxon>
        <taxon>Streptomycetaceae</taxon>
        <taxon>Kitasatospora</taxon>
    </lineage>
</organism>
<dbReference type="Gene3D" id="3.30.420.40">
    <property type="match status" value="2"/>
</dbReference>
<dbReference type="SUPFAM" id="SSF53067">
    <property type="entry name" value="Actin-like ATPase domain"/>
    <property type="match status" value="2"/>
</dbReference>
<reference evidence="3" key="1">
    <citation type="journal article" date="2019" name="Int. J. Syst. Evol. Microbiol.">
        <title>The Global Catalogue of Microorganisms (GCM) 10K type strain sequencing project: providing services to taxonomists for standard genome sequencing and annotation.</title>
        <authorList>
            <consortium name="The Broad Institute Genomics Platform"/>
            <consortium name="The Broad Institute Genome Sequencing Center for Infectious Disease"/>
            <person name="Wu L."/>
            <person name="Ma J."/>
        </authorList>
    </citation>
    <scope>NUCLEOTIDE SEQUENCE [LARGE SCALE GENOMIC DNA]</scope>
    <source>
        <strain evidence="3">JCM 13006</strain>
    </source>
</reference>
<dbReference type="InterPro" id="IPR002731">
    <property type="entry name" value="ATPase_BadF"/>
</dbReference>
<evidence type="ECO:0000259" key="1">
    <source>
        <dbReference type="Pfam" id="PF01869"/>
    </source>
</evidence>
<protein>
    <recommendedName>
        <fullName evidence="1">ATPase BadF/BadG/BcrA/BcrD type domain-containing protein</fullName>
    </recommendedName>
</protein>
<dbReference type="InterPro" id="IPR052519">
    <property type="entry name" value="Euk-type_GlcNAc_Kinase"/>
</dbReference>
<evidence type="ECO:0000313" key="3">
    <source>
        <dbReference type="Proteomes" id="UP001501752"/>
    </source>
</evidence>
<dbReference type="RefSeq" id="WP_345694748.1">
    <property type="nucleotide sequence ID" value="NZ_BAABIS010000001.1"/>
</dbReference>
<dbReference type="Pfam" id="PF01869">
    <property type="entry name" value="BcrAD_BadFG"/>
    <property type="match status" value="1"/>
</dbReference>
<dbReference type="Proteomes" id="UP001501752">
    <property type="component" value="Unassembled WGS sequence"/>
</dbReference>
<dbReference type="EMBL" id="BAABIS010000001">
    <property type="protein sequence ID" value="GAA4830950.1"/>
    <property type="molecule type" value="Genomic_DNA"/>
</dbReference>
<dbReference type="PANTHER" id="PTHR43190:SF3">
    <property type="entry name" value="N-ACETYL-D-GLUCOSAMINE KINASE"/>
    <property type="match status" value="1"/>
</dbReference>
<sequence>MSTAPEPRVPLVIGVDAGGTATRCVVVGLDGRVHGRARGPGGNLRSSADPRAALRQVLEEALGSVDRRRVAAGHLAFAGAGGDDGAAYQELAQRAWREADLSGVPGVGDDLAAAVAGATDSRDAVLLLSGTGAVAALFRDGVQVARRDGYGWLLGDEGSGVWLGRQAVVLALAALDGRGPTTALVDLVPQALGLESGGTGGTGTALARRMVTAVHAAPPADLARLAPLVDAAARTGDAVAERIVAEGAHRLLRTFDSLTVEAGPDFASLPAVLAGGLLTAPTLLAARVTTVLRARGVGVVPVRDAAAGAAALAALTAGGAAPPGGARRLHRTVAGLDVA</sequence>
<gene>
    <name evidence="2" type="ORF">GCM10023235_01270</name>
</gene>
<keyword evidence="3" id="KW-1185">Reference proteome</keyword>
<proteinExistence type="predicted"/>